<evidence type="ECO:0000256" key="2">
    <source>
        <dbReference type="ARBA" id="ARBA00004919"/>
    </source>
</evidence>
<dbReference type="CDD" id="cd13957">
    <property type="entry name" value="PT_UbiA_Cox10"/>
    <property type="match status" value="1"/>
</dbReference>
<dbReference type="GO" id="GO:0008495">
    <property type="term" value="F:protoheme IX farnesyltransferase activity"/>
    <property type="evidence" value="ECO:0007669"/>
    <property type="project" value="InterPro"/>
</dbReference>
<dbReference type="PROSITE" id="PS00943">
    <property type="entry name" value="UBIA"/>
    <property type="match status" value="1"/>
</dbReference>
<evidence type="ECO:0000256" key="3">
    <source>
        <dbReference type="ARBA" id="ARBA00022475"/>
    </source>
</evidence>
<evidence type="ECO:0000313" key="12">
    <source>
        <dbReference type="EMBL" id="SVB01196.1"/>
    </source>
</evidence>
<feature type="transmembrane region" description="Helical" evidence="11">
    <location>
        <begin position="146"/>
        <end position="165"/>
    </location>
</feature>
<proteinExistence type="predicted"/>
<dbReference type="PANTHER" id="PTHR43448:SF7">
    <property type="entry name" value="4-HYDROXYBENZOATE SOLANESYLTRANSFERASE"/>
    <property type="match status" value="1"/>
</dbReference>
<dbReference type="Gene3D" id="1.10.357.140">
    <property type="entry name" value="UbiA prenyltransferase"/>
    <property type="match status" value="1"/>
</dbReference>
<dbReference type="Pfam" id="PF01040">
    <property type="entry name" value="UbiA"/>
    <property type="match status" value="1"/>
</dbReference>
<evidence type="ECO:0000256" key="6">
    <source>
        <dbReference type="ARBA" id="ARBA00022989"/>
    </source>
</evidence>
<feature type="transmembrane region" description="Helical" evidence="11">
    <location>
        <begin position="51"/>
        <end position="71"/>
    </location>
</feature>
<sequence length="194" mass="21777">MQYINISNNNSLTYLNNLFKLMKPRVMSLVIFTCVVGLLIAPIQVDFFTAMFSLIAVAIGAGAAGTLNMWYESDIDALMQRTCLRPIPTGKVSRNQALIFGVITSFTSVILLYAFSNFLSALMLSITIFFYIIIYTIWLKQRTPQNIVIGGAAGAFPPIIGWTIATNSITFEPIFLFLIIFFWTPSHFWALSLY</sequence>
<name>A0A382AI69_9ZZZZ</name>
<evidence type="ECO:0000256" key="11">
    <source>
        <dbReference type="SAM" id="Phobius"/>
    </source>
</evidence>
<feature type="non-terminal residue" evidence="12">
    <location>
        <position position="194"/>
    </location>
</feature>
<keyword evidence="8 11" id="KW-0472">Membrane</keyword>
<dbReference type="InterPro" id="IPR006369">
    <property type="entry name" value="Protohaem_IX_farnesylTrfase"/>
</dbReference>
<dbReference type="GO" id="GO:0005886">
    <property type="term" value="C:plasma membrane"/>
    <property type="evidence" value="ECO:0007669"/>
    <property type="project" value="UniProtKB-SubCell"/>
</dbReference>
<evidence type="ECO:0000256" key="9">
    <source>
        <dbReference type="ARBA" id="ARBA00040810"/>
    </source>
</evidence>
<feature type="transmembrane region" description="Helical" evidence="11">
    <location>
        <begin position="97"/>
        <end position="115"/>
    </location>
</feature>
<gene>
    <name evidence="12" type="ORF">METZ01_LOCUS154050</name>
</gene>
<dbReference type="InterPro" id="IPR030470">
    <property type="entry name" value="UbiA_prenylTrfase_CS"/>
</dbReference>
<evidence type="ECO:0000256" key="1">
    <source>
        <dbReference type="ARBA" id="ARBA00004651"/>
    </source>
</evidence>
<protein>
    <recommendedName>
        <fullName evidence="9">Protoheme IX farnesyltransferase</fullName>
    </recommendedName>
    <alternativeName>
        <fullName evidence="10">Heme B farnesyltransferase</fullName>
    </alternativeName>
</protein>
<accession>A0A382AI69</accession>
<dbReference type="InterPro" id="IPR044878">
    <property type="entry name" value="UbiA_sf"/>
</dbReference>
<dbReference type="AlphaFoldDB" id="A0A382AI69"/>
<evidence type="ECO:0000256" key="10">
    <source>
        <dbReference type="ARBA" id="ARBA00042475"/>
    </source>
</evidence>
<keyword evidence="7" id="KW-0350">Heme biosynthesis</keyword>
<comment type="pathway">
    <text evidence="2">Porphyrin-containing compound metabolism; heme O biosynthesis; heme O from protoheme: step 1/1.</text>
</comment>
<evidence type="ECO:0000256" key="4">
    <source>
        <dbReference type="ARBA" id="ARBA00022679"/>
    </source>
</evidence>
<dbReference type="PANTHER" id="PTHR43448">
    <property type="entry name" value="PROTOHEME IX FARNESYLTRANSFERASE, MITOCHONDRIAL"/>
    <property type="match status" value="1"/>
</dbReference>
<comment type="subcellular location">
    <subcellularLocation>
        <location evidence="1">Cell membrane</location>
        <topology evidence="1">Multi-pass membrane protein</topology>
    </subcellularLocation>
</comment>
<keyword evidence="4" id="KW-0808">Transferase</keyword>
<reference evidence="12" key="1">
    <citation type="submission" date="2018-05" db="EMBL/GenBank/DDBJ databases">
        <authorList>
            <person name="Lanie J.A."/>
            <person name="Ng W.-L."/>
            <person name="Kazmierczak K.M."/>
            <person name="Andrzejewski T.M."/>
            <person name="Davidsen T.M."/>
            <person name="Wayne K.J."/>
            <person name="Tettelin H."/>
            <person name="Glass J.I."/>
            <person name="Rusch D."/>
            <person name="Podicherti R."/>
            <person name="Tsui H.-C.T."/>
            <person name="Winkler M.E."/>
        </authorList>
    </citation>
    <scope>NUCLEOTIDE SEQUENCE</scope>
</reference>
<organism evidence="12">
    <name type="scientific">marine metagenome</name>
    <dbReference type="NCBI Taxonomy" id="408172"/>
    <lineage>
        <taxon>unclassified sequences</taxon>
        <taxon>metagenomes</taxon>
        <taxon>ecological metagenomes</taxon>
    </lineage>
</organism>
<dbReference type="EMBL" id="UINC01025506">
    <property type="protein sequence ID" value="SVB01196.1"/>
    <property type="molecule type" value="Genomic_DNA"/>
</dbReference>
<feature type="transmembrane region" description="Helical" evidence="11">
    <location>
        <begin position="121"/>
        <end position="139"/>
    </location>
</feature>
<evidence type="ECO:0000256" key="7">
    <source>
        <dbReference type="ARBA" id="ARBA00023133"/>
    </source>
</evidence>
<keyword evidence="5 11" id="KW-0812">Transmembrane</keyword>
<feature type="transmembrane region" description="Helical" evidence="11">
    <location>
        <begin position="26"/>
        <end position="45"/>
    </location>
</feature>
<dbReference type="InterPro" id="IPR000537">
    <property type="entry name" value="UbiA_prenyltransferase"/>
</dbReference>
<evidence type="ECO:0000256" key="8">
    <source>
        <dbReference type="ARBA" id="ARBA00023136"/>
    </source>
</evidence>
<keyword evidence="6 11" id="KW-1133">Transmembrane helix</keyword>
<evidence type="ECO:0000256" key="5">
    <source>
        <dbReference type="ARBA" id="ARBA00022692"/>
    </source>
</evidence>
<feature type="transmembrane region" description="Helical" evidence="11">
    <location>
        <begin position="171"/>
        <end position="191"/>
    </location>
</feature>
<keyword evidence="3" id="KW-1003">Cell membrane</keyword>
<dbReference type="NCBIfam" id="TIGR01473">
    <property type="entry name" value="cyoE_ctaB"/>
    <property type="match status" value="1"/>
</dbReference>
<dbReference type="GO" id="GO:0006783">
    <property type="term" value="P:heme biosynthetic process"/>
    <property type="evidence" value="ECO:0007669"/>
    <property type="project" value="UniProtKB-KW"/>
</dbReference>